<accession>A0ABM3KR32</accession>
<sequence length="242" mass="27614">MAGDHYNADSFKAFVEAWLLRQRNYLDDLLSAAHGSPHNRDLQVLISRILSHYEDYYEKKSRITQTDIFLVFTPPWFTTYERTLLWIGGFRPGLIIRLVNQSIDDLSDEQVVRIRRLKDDTKIEERLLNNDLAKIQEKVAAPPLLEFFRHGGHDGVGGEEAMETLKAAFQSVLASADLLRRDTALKVTQILTPAQTVRFLAAVAQLHLRVRALGLQEDARRNPFCVALDKDPSGVQFGYQHD</sequence>
<evidence type="ECO:0000313" key="2">
    <source>
        <dbReference type="Proteomes" id="UP001652600"/>
    </source>
</evidence>
<dbReference type="RefSeq" id="XP_050940229.1">
    <property type="nucleotide sequence ID" value="XM_051084272.1"/>
</dbReference>
<dbReference type="InterPro" id="IPR025422">
    <property type="entry name" value="TGA_domain"/>
</dbReference>
<dbReference type="InterPro" id="IPR051886">
    <property type="entry name" value="Seed_Dev/Stress_Resp_Reg"/>
</dbReference>
<keyword evidence="2" id="KW-1185">Reference proteome</keyword>
<proteinExistence type="predicted"/>
<name>A0ABM3KR32_CUCME</name>
<organism evidence="2 3">
    <name type="scientific">Cucumis melo</name>
    <name type="common">Muskmelon</name>
    <dbReference type="NCBI Taxonomy" id="3656"/>
    <lineage>
        <taxon>Eukaryota</taxon>
        <taxon>Viridiplantae</taxon>
        <taxon>Streptophyta</taxon>
        <taxon>Embryophyta</taxon>
        <taxon>Tracheophyta</taxon>
        <taxon>Spermatophyta</taxon>
        <taxon>Magnoliopsida</taxon>
        <taxon>eudicotyledons</taxon>
        <taxon>Gunneridae</taxon>
        <taxon>Pentapetalae</taxon>
        <taxon>rosids</taxon>
        <taxon>fabids</taxon>
        <taxon>Cucurbitales</taxon>
        <taxon>Cucurbitaceae</taxon>
        <taxon>Benincaseae</taxon>
        <taxon>Cucumis</taxon>
    </lineage>
</organism>
<reference evidence="3" key="1">
    <citation type="submission" date="2025-08" db="UniProtKB">
        <authorList>
            <consortium name="RefSeq"/>
        </authorList>
    </citation>
    <scope>IDENTIFICATION</scope>
    <source>
        <tissue evidence="3">Stem</tissue>
    </source>
</reference>
<dbReference type="Proteomes" id="UP001652600">
    <property type="component" value="Chromosome 4"/>
</dbReference>
<dbReference type="Pfam" id="PF14144">
    <property type="entry name" value="DOG1"/>
    <property type="match status" value="1"/>
</dbReference>
<evidence type="ECO:0000259" key="1">
    <source>
        <dbReference type="PROSITE" id="PS51806"/>
    </source>
</evidence>
<dbReference type="PANTHER" id="PTHR46354:SF13">
    <property type="entry name" value="PROTEIN DOG1-LIKE 4"/>
    <property type="match status" value="1"/>
</dbReference>
<dbReference type="PANTHER" id="PTHR46354">
    <property type="entry name" value="DOG1 DOMAIN-CONTAINING PROTEIN"/>
    <property type="match status" value="1"/>
</dbReference>
<gene>
    <name evidence="3" type="primary">LOC103486278</name>
</gene>
<protein>
    <submittedName>
        <fullName evidence="3">Protein RESPONSE TO ABA AND SALT 1</fullName>
    </submittedName>
</protein>
<feature type="domain" description="DOG1" evidence="1">
    <location>
        <begin position="8"/>
        <end position="220"/>
    </location>
</feature>
<dbReference type="PROSITE" id="PS51806">
    <property type="entry name" value="DOG1"/>
    <property type="match status" value="1"/>
</dbReference>
<evidence type="ECO:0000313" key="3">
    <source>
        <dbReference type="RefSeq" id="XP_050940229.1"/>
    </source>
</evidence>
<dbReference type="GeneID" id="103486278"/>